<dbReference type="EMBL" id="PVXP01000001">
    <property type="protein sequence ID" value="PRR86951.1"/>
    <property type="molecule type" value="Genomic_DNA"/>
</dbReference>
<accession>A0A2T0BST9</accession>
<gene>
    <name evidence="6" type="primary">rssA</name>
    <name evidence="6" type="ORF">CLLU_01320</name>
</gene>
<keyword evidence="1 4" id="KW-0378">Hydrolase</keyword>
<evidence type="ECO:0000256" key="2">
    <source>
        <dbReference type="ARBA" id="ARBA00022963"/>
    </source>
</evidence>
<dbReference type="AlphaFoldDB" id="A0A2T0BST9"/>
<dbReference type="PANTHER" id="PTHR14226:SF25">
    <property type="entry name" value="PHOSPHOESTERASE"/>
    <property type="match status" value="1"/>
</dbReference>
<feature type="domain" description="PNPLA" evidence="5">
    <location>
        <begin position="6"/>
        <end position="174"/>
    </location>
</feature>
<dbReference type="Pfam" id="PF19890">
    <property type="entry name" value="DUF6363"/>
    <property type="match status" value="1"/>
</dbReference>
<evidence type="ECO:0000313" key="7">
    <source>
        <dbReference type="Proteomes" id="UP000237798"/>
    </source>
</evidence>
<dbReference type="InterPro" id="IPR045943">
    <property type="entry name" value="DUF6363"/>
</dbReference>
<comment type="caution">
    <text evidence="6">The sequence shown here is derived from an EMBL/GenBank/DDBJ whole genome shotgun (WGS) entry which is preliminary data.</text>
</comment>
<evidence type="ECO:0000256" key="1">
    <source>
        <dbReference type="ARBA" id="ARBA00022801"/>
    </source>
</evidence>
<evidence type="ECO:0000313" key="6">
    <source>
        <dbReference type="EMBL" id="PRR86951.1"/>
    </source>
</evidence>
<dbReference type="InterPro" id="IPR002641">
    <property type="entry name" value="PNPLA_dom"/>
</dbReference>
<keyword evidence="3 4" id="KW-0443">Lipid metabolism</keyword>
<proteinExistence type="predicted"/>
<dbReference type="PANTHER" id="PTHR14226">
    <property type="entry name" value="NEUROPATHY TARGET ESTERASE/SWISS CHEESE D.MELANOGASTER"/>
    <property type="match status" value="1"/>
</dbReference>
<feature type="short sequence motif" description="GXGXXG" evidence="4">
    <location>
        <begin position="10"/>
        <end position="15"/>
    </location>
</feature>
<keyword evidence="2 4" id="KW-0442">Lipid degradation</keyword>
<organism evidence="6 7">
    <name type="scientific">Clostridium luticellarii</name>
    <dbReference type="NCBI Taxonomy" id="1691940"/>
    <lineage>
        <taxon>Bacteria</taxon>
        <taxon>Bacillati</taxon>
        <taxon>Bacillota</taxon>
        <taxon>Clostridia</taxon>
        <taxon>Eubacteriales</taxon>
        <taxon>Clostridiaceae</taxon>
        <taxon>Clostridium</taxon>
    </lineage>
</organism>
<dbReference type="InterPro" id="IPR037483">
    <property type="entry name" value="YjjU-like"/>
</dbReference>
<protein>
    <submittedName>
        <fullName evidence="6">NTE family protein RssA</fullName>
    </submittedName>
</protein>
<feature type="short sequence motif" description="DGA/G" evidence="4">
    <location>
        <begin position="161"/>
        <end position="163"/>
    </location>
</feature>
<dbReference type="Gene3D" id="3.40.1090.10">
    <property type="entry name" value="Cytosolic phospholipase A2 catalytic domain"/>
    <property type="match status" value="2"/>
</dbReference>
<evidence type="ECO:0000256" key="4">
    <source>
        <dbReference type="PROSITE-ProRule" id="PRU01161"/>
    </source>
</evidence>
<dbReference type="Pfam" id="PF01734">
    <property type="entry name" value="Patatin"/>
    <property type="match status" value="1"/>
</dbReference>
<dbReference type="OrthoDB" id="9802424at2"/>
<dbReference type="CDD" id="cd07208">
    <property type="entry name" value="Pat_hypo_Ecoli_yjju_like"/>
    <property type="match status" value="1"/>
</dbReference>
<dbReference type="InterPro" id="IPR016035">
    <property type="entry name" value="Acyl_Trfase/lysoPLipase"/>
</dbReference>
<dbReference type="InterPro" id="IPR050301">
    <property type="entry name" value="NTE"/>
</dbReference>
<dbReference type="SUPFAM" id="SSF52151">
    <property type="entry name" value="FabD/lysophospholipase-like"/>
    <property type="match status" value="1"/>
</dbReference>
<dbReference type="PROSITE" id="PS51635">
    <property type="entry name" value="PNPLA"/>
    <property type="match status" value="1"/>
</dbReference>
<keyword evidence="7" id="KW-1185">Reference proteome</keyword>
<dbReference type="RefSeq" id="WP_106007643.1">
    <property type="nucleotide sequence ID" value="NZ_PVXP01000001.1"/>
</dbReference>
<sequence length="296" mass="34160">MENIGLVLEGGGMRGLYTAGVLDLFMEKNLYLPYIIGVSMGACNACSYISRQRGRNKKININYVDDPRYLSYRNLLLKKGIFGADFIFNEIPNKLEIFDVDTFNRAKEKFMVGTTDCNTGKSVYFEKDKCQGKEIFDAIRASSSLPFMASIVKFKGLNLLDGGISDPIPIKKSIEDGNKRNIIVLTRNENYTKKPFKMKFLARKVYSNYSGLVEAMINRHRKYNSTLSYIERLRREGKAFVIRPKQPLKVKRIEKNKYKLTELYNQGYREAAACYDKLEEWIKNQKNVSVQQDCMK</sequence>
<feature type="active site" description="Nucleophile" evidence="4">
    <location>
        <position position="39"/>
    </location>
</feature>
<dbReference type="GO" id="GO:0016787">
    <property type="term" value="F:hydrolase activity"/>
    <property type="evidence" value="ECO:0007669"/>
    <property type="project" value="UniProtKB-UniRule"/>
</dbReference>
<dbReference type="Proteomes" id="UP000237798">
    <property type="component" value="Unassembled WGS sequence"/>
</dbReference>
<name>A0A2T0BST9_9CLOT</name>
<evidence type="ECO:0000259" key="5">
    <source>
        <dbReference type="PROSITE" id="PS51635"/>
    </source>
</evidence>
<feature type="short sequence motif" description="GXSXG" evidence="4">
    <location>
        <begin position="37"/>
        <end position="41"/>
    </location>
</feature>
<reference evidence="6 7" key="1">
    <citation type="submission" date="2018-03" db="EMBL/GenBank/DDBJ databases">
        <title>Genome sequence of Clostridium luticellarii DSM 29923.</title>
        <authorList>
            <person name="Poehlein A."/>
            <person name="Daniel R."/>
        </authorList>
    </citation>
    <scope>NUCLEOTIDE SEQUENCE [LARGE SCALE GENOMIC DNA]</scope>
    <source>
        <strain evidence="6 7">DSM 29923</strain>
    </source>
</reference>
<dbReference type="GO" id="GO:0016042">
    <property type="term" value="P:lipid catabolic process"/>
    <property type="evidence" value="ECO:0007669"/>
    <property type="project" value="UniProtKB-UniRule"/>
</dbReference>
<feature type="active site" description="Proton acceptor" evidence="4">
    <location>
        <position position="161"/>
    </location>
</feature>
<evidence type="ECO:0000256" key="3">
    <source>
        <dbReference type="ARBA" id="ARBA00023098"/>
    </source>
</evidence>